<evidence type="ECO:0000313" key="2">
    <source>
        <dbReference type="EMBL" id="SFS68046.1"/>
    </source>
</evidence>
<dbReference type="InterPro" id="IPR055768">
    <property type="entry name" value="DUF7344"/>
</dbReference>
<gene>
    <name evidence="2" type="ORF">SAMN04488556_2104</name>
</gene>
<dbReference type="AlphaFoldDB" id="A0A1I6RTT5"/>
<feature type="domain" description="DUF7344" evidence="1">
    <location>
        <begin position="134"/>
        <end position="191"/>
    </location>
</feature>
<reference evidence="3" key="1">
    <citation type="submission" date="2016-10" db="EMBL/GenBank/DDBJ databases">
        <authorList>
            <person name="Varghese N."/>
            <person name="Submissions S."/>
        </authorList>
    </citation>
    <scope>NUCLEOTIDE SEQUENCE [LARGE SCALE GENOMIC DNA]</scope>
    <source>
        <strain evidence="3">DSM 22427</strain>
    </source>
</reference>
<dbReference type="EMBL" id="FOZS01000002">
    <property type="protein sequence ID" value="SFS68046.1"/>
    <property type="molecule type" value="Genomic_DNA"/>
</dbReference>
<dbReference type="Pfam" id="PF24035">
    <property type="entry name" value="DUF7344"/>
    <property type="match status" value="2"/>
</dbReference>
<evidence type="ECO:0000259" key="1">
    <source>
        <dbReference type="Pfam" id="PF24035"/>
    </source>
</evidence>
<dbReference type="OrthoDB" id="192898at2157"/>
<keyword evidence="3" id="KW-1185">Reference proteome</keyword>
<proteinExistence type="predicted"/>
<evidence type="ECO:0000313" key="3">
    <source>
        <dbReference type="Proteomes" id="UP000199199"/>
    </source>
</evidence>
<protein>
    <recommendedName>
        <fullName evidence="1">DUF7344 domain-containing protein</fullName>
    </recommendedName>
</protein>
<accession>A0A1I6RTT5</accession>
<sequence length="205" mass="22285">MSSDAHFGDDSRDSLAEIPSECYDVLRHPRRLRVLEVLGGYDRAVPLAELVTEVRRRSASAGQDRPTEREIRTSLVHAHLPKLAGYGVIDWDGETASVGSNAPIPPMNVASLLEACSSADERVLETVVHPVRLPLLRTLQERGRTCSIAVLASQLTTLRASPISDAESAAIALHHSHLPALADVGAIEYEDGWVRTTTESIPTMH</sequence>
<dbReference type="Gene3D" id="1.10.10.10">
    <property type="entry name" value="Winged helix-like DNA-binding domain superfamily/Winged helix DNA-binding domain"/>
    <property type="match status" value="1"/>
</dbReference>
<organism evidence="2 3">
    <name type="scientific">Halostagnicola kamekurae</name>
    <dbReference type="NCBI Taxonomy" id="619731"/>
    <lineage>
        <taxon>Archaea</taxon>
        <taxon>Methanobacteriati</taxon>
        <taxon>Methanobacteriota</taxon>
        <taxon>Stenosarchaea group</taxon>
        <taxon>Halobacteria</taxon>
        <taxon>Halobacteriales</taxon>
        <taxon>Natrialbaceae</taxon>
        <taxon>Halostagnicola</taxon>
    </lineage>
</organism>
<dbReference type="InterPro" id="IPR036388">
    <property type="entry name" value="WH-like_DNA-bd_sf"/>
</dbReference>
<name>A0A1I6RTT5_9EURY</name>
<feature type="domain" description="DUF7344" evidence="1">
    <location>
        <begin position="23"/>
        <end position="97"/>
    </location>
</feature>
<dbReference type="RefSeq" id="WP_092904352.1">
    <property type="nucleotide sequence ID" value="NZ_FOZS01000002.1"/>
</dbReference>
<dbReference type="Proteomes" id="UP000199199">
    <property type="component" value="Unassembled WGS sequence"/>
</dbReference>